<evidence type="ECO:0000256" key="1">
    <source>
        <dbReference type="ARBA" id="ARBA00001936"/>
    </source>
</evidence>
<accession>A0AAD4W2Q0</accession>
<sequence>MYRPAILGIPSHSTRYRVTPTPNQGHSRDEVTFNNEGKTKFDWENSCPQLIPLEIYRQVHKFFESFEGRAKRQVGRGVRSSFPKSEDLTHFASPALKTSSCFSSLRSLTLNHFNPRKAAIDLNHYNLHCFNQTHSHIAKISLALHLHHHRWQGYIRDGAFEPRRWAALGQHSRFPDPCKCGVDALEVPLDSRFQTKAPVKVGKFCDRGHRWMNSKTIADCVEALIGAYYAGEGLFAALHVMKWLGIDSELEFSLTIEAITRASLRSYIPKNDQIAALESKLGYKFSVKGLLQEAITHASQQKLGASYCYQRLEFLGDAVLDVLITQHLYHSHTDVDPGELTDLRSAAVSNESFARAAVRRNLHPHLQHCSGLLLSHITEYEKLCTEALNNTSLLEEIKGPKALGDMVESIAGAILIDSKLDLDEVWRVFKPLLSPIATPSSLQLDLLRKLKERCDSLGYFVKETLNKEDAIVNAVLSLQLEDVILVGKGYERKAKAAKQRAARQLLKKFEGYLVRCCSL</sequence>
<dbReference type="AlphaFoldDB" id="A0AAD4W2Q0"/>
<dbReference type="GO" id="GO:0004525">
    <property type="term" value="F:ribonuclease III activity"/>
    <property type="evidence" value="ECO:0007669"/>
    <property type="project" value="InterPro"/>
</dbReference>
<comment type="cofactor">
    <cofactor evidence="1">
        <name>Mn(2+)</name>
        <dbReference type="ChEBI" id="CHEBI:29035"/>
    </cofactor>
</comment>
<dbReference type="PANTHER" id="PTHR14950">
    <property type="entry name" value="DICER-RELATED"/>
    <property type="match status" value="1"/>
</dbReference>
<keyword evidence="6" id="KW-0378">Hydrolase</keyword>
<evidence type="ECO:0000256" key="7">
    <source>
        <dbReference type="ARBA" id="ARBA00022842"/>
    </source>
</evidence>
<dbReference type="PROSITE" id="PS50142">
    <property type="entry name" value="RNASE_3_2"/>
    <property type="match status" value="1"/>
</dbReference>
<gene>
    <name evidence="11" type="ORF">L3X38_025132</name>
</gene>
<evidence type="ECO:0000313" key="11">
    <source>
        <dbReference type="EMBL" id="KAI5334999.1"/>
    </source>
</evidence>
<dbReference type="CDD" id="cd00593">
    <property type="entry name" value="RIBOc"/>
    <property type="match status" value="2"/>
</dbReference>
<keyword evidence="7" id="KW-0460">Magnesium</keyword>
<proteinExistence type="predicted"/>
<evidence type="ECO:0000256" key="3">
    <source>
        <dbReference type="ARBA" id="ARBA00022722"/>
    </source>
</evidence>
<keyword evidence="4" id="KW-0479">Metal-binding</keyword>
<evidence type="ECO:0000256" key="9">
    <source>
        <dbReference type="SAM" id="MobiDB-lite"/>
    </source>
</evidence>
<dbReference type="SMART" id="SM00535">
    <property type="entry name" value="RIBOc"/>
    <property type="match status" value="1"/>
</dbReference>
<feature type="domain" description="RNase III" evidence="10">
    <location>
        <begin position="274"/>
        <end position="419"/>
    </location>
</feature>
<dbReference type="SUPFAM" id="SSF69065">
    <property type="entry name" value="RNase III domain-like"/>
    <property type="match status" value="2"/>
</dbReference>
<dbReference type="PROSITE" id="PS00517">
    <property type="entry name" value="RNASE_3_1"/>
    <property type="match status" value="1"/>
</dbReference>
<dbReference type="EMBL" id="JAJFAZ020000004">
    <property type="protein sequence ID" value="KAI5334999.1"/>
    <property type="molecule type" value="Genomic_DNA"/>
</dbReference>
<evidence type="ECO:0000256" key="8">
    <source>
        <dbReference type="ARBA" id="ARBA00022884"/>
    </source>
</evidence>
<evidence type="ECO:0000313" key="12">
    <source>
        <dbReference type="Proteomes" id="UP001054821"/>
    </source>
</evidence>
<keyword evidence="12" id="KW-1185">Reference proteome</keyword>
<name>A0AAD4W2Q0_PRUDU</name>
<evidence type="ECO:0000259" key="10">
    <source>
        <dbReference type="PROSITE" id="PS50142"/>
    </source>
</evidence>
<evidence type="ECO:0000256" key="5">
    <source>
        <dbReference type="ARBA" id="ARBA00022759"/>
    </source>
</evidence>
<protein>
    <recommendedName>
        <fullName evidence="10">RNase III domain-containing protein</fullName>
    </recommendedName>
</protein>
<dbReference type="GO" id="GO:0005634">
    <property type="term" value="C:nucleus"/>
    <property type="evidence" value="ECO:0007669"/>
    <property type="project" value="TreeGrafter"/>
</dbReference>
<dbReference type="GO" id="GO:0046872">
    <property type="term" value="F:metal ion binding"/>
    <property type="evidence" value="ECO:0007669"/>
    <property type="project" value="UniProtKB-KW"/>
</dbReference>
<dbReference type="GO" id="GO:0030422">
    <property type="term" value="P:siRNA processing"/>
    <property type="evidence" value="ECO:0007669"/>
    <property type="project" value="TreeGrafter"/>
</dbReference>
<comment type="caution">
    <text evidence="11">The sequence shown here is derived from an EMBL/GenBank/DDBJ whole genome shotgun (WGS) entry which is preliminary data.</text>
</comment>
<keyword evidence="3" id="KW-0540">Nuclease</keyword>
<reference evidence="11 12" key="1">
    <citation type="journal article" date="2022" name="G3 (Bethesda)">
        <title>Whole-genome sequence and methylome profiling of the almond [Prunus dulcis (Mill.) D.A. Webb] cultivar 'Nonpareil'.</title>
        <authorList>
            <person name="D'Amico-Willman K.M."/>
            <person name="Ouma W.Z."/>
            <person name="Meulia T."/>
            <person name="Sideli G.M."/>
            <person name="Gradziel T.M."/>
            <person name="Fresnedo-Ramirez J."/>
        </authorList>
    </citation>
    <scope>NUCLEOTIDE SEQUENCE [LARGE SCALE GENOMIC DNA]</scope>
    <source>
        <strain evidence="11">Clone GOH B32 T37-40</strain>
    </source>
</reference>
<dbReference type="PANTHER" id="PTHR14950:SF46">
    <property type="entry name" value="ENDORIBONUCLEASE DICER HOMOLOG 3"/>
    <property type="match status" value="1"/>
</dbReference>
<dbReference type="GO" id="GO:0005737">
    <property type="term" value="C:cytoplasm"/>
    <property type="evidence" value="ECO:0007669"/>
    <property type="project" value="TreeGrafter"/>
</dbReference>
<dbReference type="GO" id="GO:0003723">
    <property type="term" value="F:RNA binding"/>
    <property type="evidence" value="ECO:0007669"/>
    <property type="project" value="UniProtKB-KW"/>
</dbReference>
<dbReference type="InterPro" id="IPR036389">
    <property type="entry name" value="RNase_III_sf"/>
</dbReference>
<comment type="cofactor">
    <cofactor evidence="2">
        <name>Mg(2+)</name>
        <dbReference type="ChEBI" id="CHEBI:18420"/>
    </cofactor>
</comment>
<dbReference type="FunFam" id="1.10.1520.10:FF:000004">
    <property type="entry name" value="Endoribonuclease dicer-like 1"/>
    <property type="match status" value="1"/>
</dbReference>
<dbReference type="Proteomes" id="UP001054821">
    <property type="component" value="Chromosome 4"/>
</dbReference>
<keyword evidence="8" id="KW-0694">RNA-binding</keyword>
<feature type="region of interest" description="Disordered" evidence="9">
    <location>
        <begin position="13"/>
        <end position="32"/>
    </location>
</feature>
<dbReference type="InterPro" id="IPR000999">
    <property type="entry name" value="RNase_III_dom"/>
</dbReference>
<dbReference type="Pfam" id="PF00636">
    <property type="entry name" value="Ribonuclease_3"/>
    <property type="match status" value="1"/>
</dbReference>
<dbReference type="Gene3D" id="1.10.1520.10">
    <property type="entry name" value="Ribonuclease III domain"/>
    <property type="match status" value="2"/>
</dbReference>
<keyword evidence="5" id="KW-0255">Endonuclease</keyword>
<evidence type="ECO:0000256" key="6">
    <source>
        <dbReference type="ARBA" id="ARBA00022801"/>
    </source>
</evidence>
<evidence type="ECO:0000256" key="2">
    <source>
        <dbReference type="ARBA" id="ARBA00001946"/>
    </source>
</evidence>
<organism evidence="11 12">
    <name type="scientific">Prunus dulcis</name>
    <name type="common">Almond</name>
    <name type="synonym">Amygdalus dulcis</name>
    <dbReference type="NCBI Taxonomy" id="3755"/>
    <lineage>
        <taxon>Eukaryota</taxon>
        <taxon>Viridiplantae</taxon>
        <taxon>Streptophyta</taxon>
        <taxon>Embryophyta</taxon>
        <taxon>Tracheophyta</taxon>
        <taxon>Spermatophyta</taxon>
        <taxon>Magnoliopsida</taxon>
        <taxon>eudicotyledons</taxon>
        <taxon>Gunneridae</taxon>
        <taxon>Pentapetalae</taxon>
        <taxon>rosids</taxon>
        <taxon>fabids</taxon>
        <taxon>Rosales</taxon>
        <taxon>Rosaceae</taxon>
        <taxon>Amygdaloideae</taxon>
        <taxon>Amygdaleae</taxon>
        <taxon>Prunus</taxon>
    </lineage>
</organism>
<evidence type="ECO:0000256" key="4">
    <source>
        <dbReference type="ARBA" id="ARBA00022723"/>
    </source>
</evidence>